<evidence type="ECO:0000313" key="3">
    <source>
        <dbReference type="Proteomes" id="UP000024635"/>
    </source>
</evidence>
<proteinExistence type="predicted"/>
<keyword evidence="1" id="KW-0472">Membrane</keyword>
<keyword evidence="1" id="KW-0812">Transmembrane</keyword>
<keyword evidence="3" id="KW-1185">Reference proteome</keyword>
<evidence type="ECO:0000256" key="1">
    <source>
        <dbReference type="SAM" id="Phobius"/>
    </source>
</evidence>
<feature type="transmembrane region" description="Helical" evidence="1">
    <location>
        <begin position="55"/>
        <end position="76"/>
    </location>
</feature>
<dbReference type="OrthoDB" id="5878259at2759"/>
<accession>A0A016VH54</accession>
<comment type="caution">
    <text evidence="2">The sequence shown here is derived from an EMBL/GenBank/DDBJ whole genome shotgun (WGS) entry which is preliminary data.</text>
</comment>
<feature type="transmembrane region" description="Helical" evidence="1">
    <location>
        <begin position="88"/>
        <end position="108"/>
    </location>
</feature>
<dbReference type="AlphaFoldDB" id="A0A016VH54"/>
<dbReference type="EMBL" id="JARK01001345">
    <property type="protein sequence ID" value="EYC26959.1"/>
    <property type="molecule type" value="Genomic_DNA"/>
</dbReference>
<name>A0A016VH54_9BILA</name>
<evidence type="ECO:0000313" key="2">
    <source>
        <dbReference type="EMBL" id="EYC26959.1"/>
    </source>
</evidence>
<sequence length="157" mass="18115">MTENGKCESRLIMEEDKTLTNDKLITYVDKLTWIMHIICIWFSPTAPTWRRALNFTVCAASLSLGFYGMCFEMYMIYRRGITTDVTTSTTLCAIIWTAQAIISGVFMIQWQLSGKFFQYLCETVAYQKGKYIKKSRDKLKSELSKCHSSSCLSYLVL</sequence>
<gene>
    <name evidence="2" type="primary">Acey_s0009.g449</name>
    <name evidence="2" type="ORF">Y032_0009g449</name>
</gene>
<protein>
    <submittedName>
        <fullName evidence="2">Uncharacterized protein</fullName>
    </submittedName>
</protein>
<organism evidence="2 3">
    <name type="scientific">Ancylostoma ceylanicum</name>
    <dbReference type="NCBI Taxonomy" id="53326"/>
    <lineage>
        <taxon>Eukaryota</taxon>
        <taxon>Metazoa</taxon>
        <taxon>Ecdysozoa</taxon>
        <taxon>Nematoda</taxon>
        <taxon>Chromadorea</taxon>
        <taxon>Rhabditida</taxon>
        <taxon>Rhabditina</taxon>
        <taxon>Rhabditomorpha</taxon>
        <taxon>Strongyloidea</taxon>
        <taxon>Ancylostomatidae</taxon>
        <taxon>Ancylostomatinae</taxon>
        <taxon>Ancylostoma</taxon>
    </lineage>
</organism>
<dbReference type="Proteomes" id="UP000024635">
    <property type="component" value="Unassembled WGS sequence"/>
</dbReference>
<keyword evidence="1" id="KW-1133">Transmembrane helix</keyword>
<reference evidence="3" key="1">
    <citation type="journal article" date="2015" name="Nat. Genet.">
        <title>The genome and transcriptome of the zoonotic hookworm Ancylostoma ceylanicum identify infection-specific gene families.</title>
        <authorList>
            <person name="Schwarz E.M."/>
            <person name="Hu Y."/>
            <person name="Antoshechkin I."/>
            <person name="Miller M.M."/>
            <person name="Sternberg P.W."/>
            <person name="Aroian R.V."/>
        </authorList>
    </citation>
    <scope>NUCLEOTIDE SEQUENCE</scope>
    <source>
        <strain evidence="3">HY135</strain>
    </source>
</reference>